<keyword evidence="10" id="KW-0560">Oxidoreductase</keyword>
<evidence type="ECO:0000256" key="1">
    <source>
        <dbReference type="ARBA" id="ARBA00001961"/>
    </source>
</evidence>
<evidence type="ECO:0000256" key="13">
    <source>
        <dbReference type="ARBA" id="ARBA00049169"/>
    </source>
</evidence>
<keyword evidence="6" id="KW-0479">Metal-binding</keyword>
<evidence type="ECO:0000313" key="18">
    <source>
        <dbReference type="Proteomes" id="UP000008810"/>
    </source>
</evidence>
<sequence>MECDHLVYVARLNIESSLLVNAGARNITQNSTDARFKFQLADSKDIVVSKIEDRISLWSFIPKEHGESMQILKYGSNQSDHNKDGTQSSSGGNRLVTILMYLSDVKQGGETVFPRSELKDTQAKEGALSECAGYAVKPVKGDAILLFNLRPDGVTDSDSHYEDCSVLEGEKWLAIKHLHISKIDKSRSSLPSEDLCTDEDDKCVSWAAAGECYSNPVFMIGSPDYYGTCRKSCHAC</sequence>
<dbReference type="FunFam" id="2.60.120.620:FF:000030">
    <property type="entry name" value="Proline HYdroxylase"/>
    <property type="match status" value="1"/>
</dbReference>
<dbReference type="EMBL" id="CM000881">
    <property type="protein sequence ID" value="KQK02949.1"/>
    <property type="molecule type" value="Genomic_DNA"/>
</dbReference>
<evidence type="ECO:0000256" key="5">
    <source>
        <dbReference type="ARBA" id="ARBA00022692"/>
    </source>
</evidence>
<keyword evidence="18" id="KW-1185">Reference proteome</keyword>
<evidence type="ECO:0000256" key="6">
    <source>
        <dbReference type="ARBA" id="ARBA00022723"/>
    </source>
</evidence>
<evidence type="ECO:0000256" key="10">
    <source>
        <dbReference type="ARBA" id="ARBA00023002"/>
    </source>
</evidence>
<feature type="domain" description="Prolyl 4-hydroxylase alpha subunit" evidence="15">
    <location>
        <begin position="3"/>
        <end position="179"/>
    </location>
</feature>
<protein>
    <recommendedName>
        <fullName evidence="4">procollagen-proline 4-dioxygenase</fullName>
        <ecNumber evidence="4">1.14.11.2</ecNumber>
    </recommendedName>
</protein>
<dbReference type="GO" id="GO:0005789">
    <property type="term" value="C:endoplasmic reticulum membrane"/>
    <property type="evidence" value="ECO:0007669"/>
    <property type="project" value="UniProtKB-SubCell"/>
</dbReference>
<comment type="similarity">
    <text evidence="3">Belongs to the P4HA family.</text>
</comment>
<dbReference type="SMART" id="SM00702">
    <property type="entry name" value="P4Hc"/>
    <property type="match status" value="1"/>
</dbReference>
<dbReference type="OrthoDB" id="420380at2759"/>
<dbReference type="SMART" id="SM00254">
    <property type="entry name" value="ShKT"/>
    <property type="match status" value="1"/>
</dbReference>
<dbReference type="Gramene" id="PNT70052">
    <property type="protein sequence ID" value="PNT70052"/>
    <property type="gene ID" value="BRADI_2g04620v3"/>
</dbReference>
<dbReference type="InterPro" id="IPR045054">
    <property type="entry name" value="P4HA-like"/>
</dbReference>
<dbReference type="Gramene" id="KQK02949">
    <property type="protein sequence ID" value="KQK02949"/>
    <property type="gene ID" value="BRADI_2g04620v3"/>
</dbReference>
<evidence type="ECO:0000256" key="2">
    <source>
        <dbReference type="ARBA" id="ARBA00004648"/>
    </source>
</evidence>
<evidence type="ECO:0000313" key="16">
    <source>
        <dbReference type="EMBL" id="KQK02946.1"/>
    </source>
</evidence>
<dbReference type="Gene3D" id="2.60.120.620">
    <property type="entry name" value="q2cbj1_9rhob like domain"/>
    <property type="match status" value="1"/>
</dbReference>
<dbReference type="EnsemblPlants" id="KQK02949">
    <property type="protein sequence ID" value="KQK02949"/>
    <property type="gene ID" value="BRADI_2g04620v3"/>
</dbReference>
<keyword evidence="7" id="KW-0223">Dioxygenase</keyword>
<dbReference type="PANTHER" id="PTHR10869:SF148">
    <property type="entry name" value="PROCOLLAGEN-PROLINE 4-DIOXYGENASE"/>
    <property type="match status" value="1"/>
</dbReference>
<reference evidence="16 17" key="1">
    <citation type="journal article" date="2010" name="Nature">
        <title>Genome sequencing and analysis of the model grass Brachypodium distachyon.</title>
        <authorList>
            <consortium name="International Brachypodium Initiative"/>
        </authorList>
    </citation>
    <scope>NUCLEOTIDE SEQUENCE [LARGE SCALE GENOMIC DNA]</scope>
    <source>
        <strain evidence="16">Bd21</strain>
        <strain evidence="17">cv. Bd21</strain>
    </source>
</reference>
<reference evidence="17" key="3">
    <citation type="submission" date="2018-08" db="UniProtKB">
        <authorList>
            <consortium name="EnsemblPlants"/>
        </authorList>
    </citation>
    <scope>IDENTIFICATION</scope>
    <source>
        <strain evidence="17">cv. Bd21</strain>
    </source>
</reference>
<dbReference type="Gramene" id="KQK02946">
    <property type="protein sequence ID" value="KQK02946"/>
    <property type="gene ID" value="BRADI_2g04620v3"/>
</dbReference>
<proteinExistence type="inferred from homology"/>
<name>I1HCI1_BRADI</name>
<keyword evidence="12" id="KW-0472">Membrane</keyword>
<keyword evidence="11" id="KW-0408">Iron</keyword>
<comment type="cofactor">
    <cofactor evidence="1">
        <name>L-ascorbate</name>
        <dbReference type="ChEBI" id="CHEBI:38290"/>
    </cofactor>
</comment>
<dbReference type="Proteomes" id="UP000008810">
    <property type="component" value="Chromosome 2"/>
</dbReference>
<dbReference type="EnsemblPlants" id="KQK02948">
    <property type="protein sequence ID" value="KQK02948"/>
    <property type="gene ID" value="BRADI_2g04620v3"/>
</dbReference>
<keyword evidence="9" id="KW-1133">Transmembrane helix</keyword>
<evidence type="ECO:0000256" key="4">
    <source>
        <dbReference type="ARBA" id="ARBA00012269"/>
    </source>
</evidence>
<feature type="domain" description="ShKT" evidence="14">
    <location>
        <begin position="195"/>
        <end position="236"/>
    </location>
</feature>
<dbReference type="EMBL" id="CM000881">
    <property type="protein sequence ID" value="KQK02946.1"/>
    <property type="molecule type" value="Genomic_DNA"/>
</dbReference>
<dbReference type="EMBL" id="CM000881">
    <property type="protein sequence ID" value="KQK02948.1"/>
    <property type="molecule type" value="Genomic_DNA"/>
</dbReference>
<dbReference type="GO" id="GO:0031418">
    <property type="term" value="F:L-ascorbic acid binding"/>
    <property type="evidence" value="ECO:0007669"/>
    <property type="project" value="InterPro"/>
</dbReference>
<dbReference type="GO" id="GO:0005506">
    <property type="term" value="F:iron ion binding"/>
    <property type="evidence" value="ECO:0007669"/>
    <property type="project" value="InterPro"/>
</dbReference>
<dbReference type="ExpressionAtlas" id="I1HCI1">
    <property type="expression patterns" value="baseline and differential"/>
</dbReference>
<dbReference type="InterPro" id="IPR006620">
    <property type="entry name" value="Pro_4_hyd_alph"/>
</dbReference>
<dbReference type="EMBL" id="CM000881">
    <property type="protein sequence ID" value="PNT70052.1"/>
    <property type="molecule type" value="Genomic_DNA"/>
</dbReference>
<evidence type="ECO:0000256" key="8">
    <source>
        <dbReference type="ARBA" id="ARBA00022968"/>
    </source>
</evidence>
<keyword evidence="8" id="KW-0735">Signal-anchor</keyword>
<dbReference type="HOGENOM" id="CLU_058132_5_1_1"/>
<dbReference type="InterPro" id="IPR003582">
    <property type="entry name" value="ShKT_dom"/>
</dbReference>
<organism evidence="16">
    <name type="scientific">Brachypodium distachyon</name>
    <name type="common">Purple false brome</name>
    <name type="synonym">Trachynia distachya</name>
    <dbReference type="NCBI Taxonomy" id="15368"/>
    <lineage>
        <taxon>Eukaryota</taxon>
        <taxon>Viridiplantae</taxon>
        <taxon>Streptophyta</taxon>
        <taxon>Embryophyta</taxon>
        <taxon>Tracheophyta</taxon>
        <taxon>Spermatophyta</taxon>
        <taxon>Magnoliopsida</taxon>
        <taxon>Liliopsida</taxon>
        <taxon>Poales</taxon>
        <taxon>Poaceae</taxon>
        <taxon>BOP clade</taxon>
        <taxon>Pooideae</taxon>
        <taxon>Stipodae</taxon>
        <taxon>Brachypodieae</taxon>
        <taxon>Brachypodium</taxon>
    </lineage>
</organism>
<dbReference type="EnsemblPlants" id="KQK02946">
    <property type="protein sequence ID" value="KQK02946"/>
    <property type="gene ID" value="BRADI_2g04620v3"/>
</dbReference>
<reference evidence="16" key="2">
    <citation type="submission" date="2017-06" db="EMBL/GenBank/DDBJ databases">
        <title>WGS assembly of Brachypodium distachyon.</title>
        <authorList>
            <consortium name="The International Brachypodium Initiative"/>
            <person name="Lucas S."/>
            <person name="Harmon-Smith M."/>
            <person name="Lail K."/>
            <person name="Tice H."/>
            <person name="Grimwood J."/>
            <person name="Bruce D."/>
            <person name="Barry K."/>
            <person name="Shu S."/>
            <person name="Lindquist E."/>
            <person name="Wang M."/>
            <person name="Pitluck S."/>
            <person name="Vogel J.P."/>
            <person name="Garvin D.F."/>
            <person name="Mockler T.C."/>
            <person name="Schmutz J."/>
            <person name="Rokhsar D."/>
            <person name="Bevan M.W."/>
        </authorList>
    </citation>
    <scope>NUCLEOTIDE SEQUENCE</scope>
    <source>
        <strain evidence="16">Bd21</strain>
    </source>
</reference>
<dbReference type="AlphaFoldDB" id="I1HCI1"/>
<accession>I1HCI1</accession>
<keyword evidence="5" id="KW-0812">Transmembrane</keyword>
<dbReference type="Gramene" id="KQK02948">
    <property type="protein sequence ID" value="KQK02948"/>
    <property type="gene ID" value="BRADI_2g04620v3"/>
</dbReference>
<comment type="subcellular location">
    <subcellularLocation>
        <location evidence="2">Endoplasmic reticulum membrane</location>
        <topology evidence="2">Single-pass type II membrane protein</topology>
    </subcellularLocation>
</comment>
<evidence type="ECO:0000256" key="7">
    <source>
        <dbReference type="ARBA" id="ARBA00022964"/>
    </source>
</evidence>
<dbReference type="EC" id="1.14.11.2" evidence="4"/>
<evidence type="ECO:0000256" key="12">
    <source>
        <dbReference type="ARBA" id="ARBA00023136"/>
    </source>
</evidence>
<dbReference type="GO" id="GO:0004656">
    <property type="term" value="F:procollagen-proline 4-dioxygenase activity"/>
    <property type="evidence" value="ECO:0007669"/>
    <property type="project" value="UniProtKB-EC"/>
</dbReference>
<dbReference type="PANTHER" id="PTHR10869">
    <property type="entry name" value="PROLYL 4-HYDROXYLASE ALPHA SUBUNIT"/>
    <property type="match status" value="1"/>
</dbReference>
<gene>
    <name evidence="17" type="primary">LOC100832458</name>
    <name evidence="16" type="ORF">BRADI_2g04620v3</name>
</gene>
<evidence type="ECO:0000259" key="14">
    <source>
        <dbReference type="SMART" id="SM00254"/>
    </source>
</evidence>
<evidence type="ECO:0000256" key="3">
    <source>
        <dbReference type="ARBA" id="ARBA00006511"/>
    </source>
</evidence>
<evidence type="ECO:0000256" key="11">
    <source>
        <dbReference type="ARBA" id="ARBA00023004"/>
    </source>
</evidence>
<comment type="catalytic activity">
    <reaction evidence="13">
        <text>L-prolyl-[collagen] + 2-oxoglutarate + O2 = trans-4-hydroxy-L-prolyl-[collagen] + succinate + CO2</text>
        <dbReference type="Rhea" id="RHEA:18945"/>
        <dbReference type="Rhea" id="RHEA-COMP:11676"/>
        <dbReference type="Rhea" id="RHEA-COMP:11680"/>
        <dbReference type="ChEBI" id="CHEBI:15379"/>
        <dbReference type="ChEBI" id="CHEBI:16526"/>
        <dbReference type="ChEBI" id="CHEBI:16810"/>
        <dbReference type="ChEBI" id="CHEBI:30031"/>
        <dbReference type="ChEBI" id="CHEBI:50342"/>
        <dbReference type="ChEBI" id="CHEBI:61965"/>
        <dbReference type="EC" id="1.14.11.2"/>
    </reaction>
</comment>
<evidence type="ECO:0000259" key="15">
    <source>
        <dbReference type="SMART" id="SM00702"/>
    </source>
</evidence>
<evidence type="ECO:0000313" key="17">
    <source>
        <dbReference type="EnsemblPlants" id="KQK02946"/>
    </source>
</evidence>
<evidence type="ECO:0000256" key="9">
    <source>
        <dbReference type="ARBA" id="ARBA00022989"/>
    </source>
</evidence>
<dbReference type="EnsemblPlants" id="PNT70052">
    <property type="protein sequence ID" value="PNT70052"/>
    <property type="gene ID" value="BRADI_2g04620v3"/>
</dbReference>